<feature type="signal peptide" evidence="2">
    <location>
        <begin position="1"/>
        <end position="21"/>
    </location>
</feature>
<protein>
    <submittedName>
        <fullName evidence="4">Uncharacterized protein</fullName>
    </submittedName>
</protein>
<dbReference type="Proteomes" id="UP000095282">
    <property type="component" value="Unplaced"/>
</dbReference>
<organism evidence="3 4">
    <name type="scientific">Caenorhabditis tropicalis</name>
    <dbReference type="NCBI Taxonomy" id="1561998"/>
    <lineage>
        <taxon>Eukaryota</taxon>
        <taxon>Metazoa</taxon>
        <taxon>Ecdysozoa</taxon>
        <taxon>Nematoda</taxon>
        <taxon>Chromadorea</taxon>
        <taxon>Rhabditida</taxon>
        <taxon>Rhabditina</taxon>
        <taxon>Rhabditomorpha</taxon>
        <taxon>Rhabditoidea</taxon>
        <taxon>Rhabditidae</taxon>
        <taxon>Peloderinae</taxon>
        <taxon>Caenorhabditis</taxon>
    </lineage>
</organism>
<dbReference type="AlphaFoldDB" id="A0A1I7V548"/>
<sequence length="226" mass="25394">MPPYKCLSILTLFIAIHTSNSSNLIEDITDKEEASDDDHLQTFPTPPPIGTTTSTGDALFNRMNEILRKEDREKSQNFQIFNEKVCDLFAHVGDQAPARLLKFQTRDYFEPTDVVHCLSVINGARNSESEEIENSPPSPPPPPSSPIIALATNTDKRDEEEEDTTQKVEDITVQSTETESNDSCPRGKQSTFLRTEEFELFKHDEQEMVVEDVAECAKACIKNTVV</sequence>
<feature type="compositionally biased region" description="Polar residues" evidence="1">
    <location>
        <begin position="172"/>
        <end position="190"/>
    </location>
</feature>
<dbReference type="WBParaSite" id="Csp11.Scaffold84.g536.t1">
    <property type="protein sequence ID" value="Csp11.Scaffold84.g536.t1"/>
    <property type="gene ID" value="Csp11.Scaffold84.g536"/>
</dbReference>
<feature type="compositionally biased region" description="Pro residues" evidence="1">
    <location>
        <begin position="136"/>
        <end position="145"/>
    </location>
</feature>
<accession>A0A1I7V548</accession>
<feature type="chain" id="PRO_5009309818" evidence="2">
    <location>
        <begin position="22"/>
        <end position="226"/>
    </location>
</feature>
<name>A0A1I7V548_9PELO</name>
<proteinExistence type="predicted"/>
<keyword evidence="2" id="KW-0732">Signal</keyword>
<evidence type="ECO:0000256" key="2">
    <source>
        <dbReference type="SAM" id="SignalP"/>
    </source>
</evidence>
<keyword evidence="3" id="KW-1185">Reference proteome</keyword>
<evidence type="ECO:0000313" key="4">
    <source>
        <dbReference type="WBParaSite" id="Csp11.Scaffold84.g536.t1"/>
    </source>
</evidence>
<dbReference type="eggNOG" id="ENOG502TG7E">
    <property type="taxonomic scope" value="Eukaryota"/>
</dbReference>
<evidence type="ECO:0000313" key="3">
    <source>
        <dbReference type="Proteomes" id="UP000095282"/>
    </source>
</evidence>
<evidence type="ECO:0000256" key="1">
    <source>
        <dbReference type="SAM" id="MobiDB-lite"/>
    </source>
</evidence>
<feature type="region of interest" description="Disordered" evidence="1">
    <location>
        <begin position="126"/>
        <end position="190"/>
    </location>
</feature>
<reference evidence="4" key="1">
    <citation type="submission" date="2016-11" db="UniProtKB">
        <authorList>
            <consortium name="WormBaseParasite"/>
        </authorList>
    </citation>
    <scope>IDENTIFICATION</scope>
</reference>